<dbReference type="PANTHER" id="PTHR43418:SF4">
    <property type="entry name" value="MULTIFUNCTIONAL TRYPTOPHAN BIOSYNTHESIS PROTEIN"/>
    <property type="match status" value="1"/>
</dbReference>
<dbReference type="InterPro" id="IPR029062">
    <property type="entry name" value="Class_I_gatase-like"/>
</dbReference>
<dbReference type="Gene3D" id="3.40.50.880">
    <property type="match status" value="1"/>
</dbReference>
<dbReference type="PRINTS" id="PR00096">
    <property type="entry name" value="GATASE"/>
</dbReference>
<dbReference type="GO" id="GO:0004049">
    <property type="term" value="F:anthranilate synthase activity"/>
    <property type="evidence" value="ECO:0007669"/>
    <property type="project" value="TreeGrafter"/>
</dbReference>
<keyword evidence="4" id="KW-1185">Reference proteome</keyword>
<dbReference type="InterPro" id="IPR050472">
    <property type="entry name" value="Anth_synth/Amidotransfase"/>
</dbReference>
<dbReference type="InterPro" id="IPR006221">
    <property type="entry name" value="TrpG/PapA_dom"/>
</dbReference>
<organism evidence="3 4">
    <name type="scientific">Qiania dongpingensis</name>
    <dbReference type="NCBI Taxonomy" id="2763669"/>
    <lineage>
        <taxon>Bacteria</taxon>
        <taxon>Bacillati</taxon>
        <taxon>Bacillota</taxon>
        <taxon>Clostridia</taxon>
        <taxon>Lachnospirales</taxon>
        <taxon>Lachnospiraceae</taxon>
        <taxon>Qiania</taxon>
    </lineage>
</organism>
<dbReference type="CDD" id="cd01743">
    <property type="entry name" value="GATase1_Anthranilate_Synthase"/>
    <property type="match status" value="1"/>
</dbReference>
<dbReference type="FunFam" id="3.40.50.880:FF:000003">
    <property type="entry name" value="Anthranilate synthase component II"/>
    <property type="match status" value="1"/>
</dbReference>
<dbReference type="PROSITE" id="PS51273">
    <property type="entry name" value="GATASE_TYPE_1"/>
    <property type="match status" value="1"/>
</dbReference>
<dbReference type="PANTHER" id="PTHR43418">
    <property type="entry name" value="MULTIFUNCTIONAL TRYPTOPHAN BIOSYNTHESIS PROTEIN-RELATED"/>
    <property type="match status" value="1"/>
</dbReference>
<dbReference type="EMBL" id="CP060634">
    <property type="protein sequence ID" value="QNM05436.1"/>
    <property type="molecule type" value="Genomic_DNA"/>
</dbReference>
<evidence type="ECO:0000313" key="3">
    <source>
        <dbReference type="EMBL" id="QNM05436.1"/>
    </source>
</evidence>
<dbReference type="PRINTS" id="PR00097">
    <property type="entry name" value="ANTSNTHASEII"/>
</dbReference>
<dbReference type="PRINTS" id="PR00099">
    <property type="entry name" value="CPSGATASE"/>
</dbReference>
<protein>
    <submittedName>
        <fullName evidence="3">Aminodeoxychorismate/anthranilate synthase component II</fullName>
    </submittedName>
</protein>
<gene>
    <name evidence="3" type="ORF">H9Q78_13540</name>
</gene>
<name>A0A7G9G3Q4_9FIRM</name>
<dbReference type="NCBIfam" id="TIGR00566">
    <property type="entry name" value="trpG_papA"/>
    <property type="match status" value="1"/>
</dbReference>
<proteinExistence type="predicted"/>
<dbReference type="SUPFAM" id="SSF52317">
    <property type="entry name" value="Class I glutamine amidotransferase-like"/>
    <property type="match status" value="1"/>
</dbReference>
<feature type="domain" description="Glutamine amidotransferase" evidence="2">
    <location>
        <begin position="3"/>
        <end position="187"/>
    </location>
</feature>
<dbReference type="RefSeq" id="WP_249302439.1">
    <property type="nucleotide sequence ID" value="NZ_CP060634.1"/>
</dbReference>
<reference evidence="3 4" key="1">
    <citation type="submission" date="2020-08" db="EMBL/GenBank/DDBJ databases">
        <authorList>
            <person name="Liu C."/>
            <person name="Sun Q."/>
        </authorList>
    </citation>
    <scope>NUCLEOTIDE SEQUENCE [LARGE SCALE GENOMIC DNA]</scope>
    <source>
        <strain evidence="3 4">NSJ-38</strain>
    </source>
</reference>
<dbReference type="GO" id="GO:0005829">
    <property type="term" value="C:cytosol"/>
    <property type="evidence" value="ECO:0007669"/>
    <property type="project" value="TreeGrafter"/>
</dbReference>
<dbReference type="InterPro" id="IPR017926">
    <property type="entry name" value="GATASE"/>
</dbReference>
<sequence>MILLIDNYDSFSYNLVQLIGSVSLEKIRITRNDEASAEEIGAWKPSHIVLSPGPGRPKDAGICEDVVKRFMGEIPILGVCLGHQAICEALGAKITYAKELMHGKQSRIKLDTKSPIFAGLSGTEKAARYHSLAVEKASLPAKLLVTGEAEDGEVMAVEHRDFALYGMQFHPESVLTPNGKKMMENFLNIDQRKLRSQHI</sequence>
<keyword evidence="1" id="KW-0315">Glutamine amidotransferase</keyword>
<dbReference type="Proteomes" id="UP000515823">
    <property type="component" value="Chromosome"/>
</dbReference>
<dbReference type="AlphaFoldDB" id="A0A7G9G3Q4"/>
<evidence type="ECO:0000313" key="4">
    <source>
        <dbReference type="Proteomes" id="UP000515823"/>
    </source>
</evidence>
<dbReference type="KEGG" id="qdo:H9Q78_13540"/>
<dbReference type="Pfam" id="PF00117">
    <property type="entry name" value="GATase"/>
    <property type="match status" value="1"/>
</dbReference>
<dbReference type="GO" id="GO:0000162">
    <property type="term" value="P:L-tryptophan biosynthetic process"/>
    <property type="evidence" value="ECO:0007669"/>
    <property type="project" value="TreeGrafter"/>
</dbReference>
<evidence type="ECO:0000259" key="2">
    <source>
        <dbReference type="Pfam" id="PF00117"/>
    </source>
</evidence>
<accession>A0A7G9G3Q4</accession>
<evidence type="ECO:0000256" key="1">
    <source>
        <dbReference type="ARBA" id="ARBA00022962"/>
    </source>
</evidence>